<reference evidence="2" key="1">
    <citation type="submission" date="2022-07" db="EMBL/GenBank/DDBJ databases">
        <authorList>
            <person name="Trinca V."/>
            <person name="Uliana J.V.C."/>
            <person name="Torres T.T."/>
            <person name="Ward R.J."/>
            <person name="Monesi N."/>
        </authorList>
    </citation>
    <scope>NUCLEOTIDE SEQUENCE</scope>
    <source>
        <strain evidence="2">HSMRA1968</strain>
        <tissue evidence="2">Whole embryos</tissue>
    </source>
</reference>
<dbReference type="EMBL" id="WJQU01000002">
    <property type="protein sequence ID" value="KAJ6644662.1"/>
    <property type="molecule type" value="Genomic_DNA"/>
</dbReference>
<sequence length="179" mass="20389">MKCNGGSQARQSFEPQQSTPSSDLAQLLFVNTETIKYQEFEEIMSDIAKKVQKVEFYHGQLKKFLANLSKSPKDRRRVAFLKARLAATDELVGNYHRAFEEANDAIPEGKDMEYPSCPALEELDVLKTDIRVWPQSRLDTLLKVNAGTGACMKSDDWPGNPSKDFIWLEPFKNKKIKSE</sequence>
<keyword evidence="3" id="KW-1185">Reference proteome</keyword>
<protein>
    <submittedName>
        <fullName evidence="2">Uncharacterized protein</fullName>
    </submittedName>
</protein>
<organism evidence="2 3">
    <name type="scientific">Pseudolycoriella hygida</name>
    <dbReference type="NCBI Taxonomy" id="35572"/>
    <lineage>
        <taxon>Eukaryota</taxon>
        <taxon>Metazoa</taxon>
        <taxon>Ecdysozoa</taxon>
        <taxon>Arthropoda</taxon>
        <taxon>Hexapoda</taxon>
        <taxon>Insecta</taxon>
        <taxon>Pterygota</taxon>
        <taxon>Neoptera</taxon>
        <taxon>Endopterygota</taxon>
        <taxon>Diptera</taxon>
        <taxon>Nematocera</taxon>
        <taxon>Sciaroidea</taxon>
        <taxon>Sciaridae</taxon>
        <taxon>Pseudolycoriella</taxon>
    </lineage>
</organism>
<comment type="caution">
    <text evidence="2">The sequence shown here is derived from an EMBL/GenBank/DDBJ whole genome shotgun (WGS) entry which is preliminary data.</text>
</comment>
<evidence type="ECO:0000313" key="2">
    <source>
        <dbReference type="EMBL" id="KAJ6644662.1"/>
    </source>
</evidence>
<feature type="region of interest" description="Disordered" evidence="1">
    <location>
        <begin position="1"/>
        <end position="20"/>
    </location>
</feature>
<evidence type="ECO:0000313" key="3">
    <source>
        <dbReference type="Proteomes" id="UP001151699"/>
    </source>
</evidence>
<name>A0A9Q0N6W7_9DIPT</name>
<dbReference type="Proteomes" id="UP001151699">
    <property type="component" value="Chromosome B"/>
</dbReference>
<proteinExistence type="predicted"/>
<evidence type="ECO:0000256" key="1">
    <source>
        <dbReference type="SAM" id="MobiDB-lite"/>
    </source>
</evidence>
<accession>A0A9Q0N6W7</accession>
<dbReference type="AlphaFoldDB" id="A0A9Q0N6W7"/>
<gene>
    <name evidence="2" type="ORF">Bhyg_09631</name>
</gene>